<dbReference type="InterPro" id="IPR050446">
    <property type="entry name" value="FAD-oxidoreductase/Apoptosis"/>
</dbReference>
<dbReference type="PRINTS" id="PR00368">
    <property type="entry name" value="FADPNR"/>
</dbReference>
<evidence type="ECO:0000259" key="6">
    <source>
        <dbReference type="Pfam" id="PF14759"/>
    </source>
</evidence>
<dbReference type="Pfam" id="PF14759">
    <property type="entry name" value="Reductase_C"/>
    <property type="match status" value="1"/>
</dbReference>
<keyword evidence="2" id="KW-0285">Flavoprotein</keyword>
<dbReference type="PANTHER" id="PTHR43557">
    <property type="entry name" value="APOPTOSIS-INDUCING FACTOR 1"/>
    <property type="match status" value="1"/>
</dbReference>
<name>A0ABS3C8Q9_9BACT</name>
<evidence type="ECO:0000256" key="4">
    <source>
        <dbReference type="ARBA" id="ARBA00023002"/>
    </source>
</evidence>
<dbReference type="Proteomes" id="UP000664317">
    <property type="component" value="Unassembled WGS sequence"/>
</dbReference>
<dbReference type="RefSeq" id="WP_206580135.1">
    <property type="nucleotide sequence ID" value="NZ_JAFKCT010000012.1"/>
</dbReference>
<evidence type="ECO:0000259" key="5">
    <source>
        <dbReference type="Pfam" id="PF07992"/>
    </source>
</evidence>
<dbReference type="EMBL" id="JAFKCT010000012">
    <property type="protein sequence ID" value="MBN7813362.1"/>
    <property type="molecule type" value="Genomic_DNA"/>
</dbReference>
<evidence type="ECO:0000256" key="2">
    <source>
        <dbReference type="ARBA" id="ARBA00022630"/>
    </source>
</evidence>
<dbReference type="SUPFAM" id="SSF55424">
    <property type="entry name" value="FAD/NAD-linked reductases, dimerisation (C-terminal) domain"/>
    <property type="match status" value="1"/>
</dbReference>
<evidence type="ECO:0000313" key="7">
    <source>
        <dbReference type="EMBL" id="MBN7813362.1"/>
    </source>
</evidence>
<dbReference type="PANTHER" id="PTHR43557:SF2">
    <property type="entry name" value="RIESKE DOMAIN-CONTAINING PROTEIN-RELATED"/>
    <property type="match status" value="1"/>
</dbReference>
<dbReference type="SUPFAM" id="SSF51905">
    <property type="entry name" value="FAD/NAD(P)-binding domain"/>
    <property type="match status" value="1"/>
</dbReference>
<dbReference type="PRINTS" id="PR00411">
    <property type="entry name" value="PNDRDTASEI"/>
</dbReference>
<dbReference type="Gene3D" id="3.50.50.60">
    <property type="entry name" value="FAD/NAD(P)-binding domain"/>
    <property type="match status" value="2"/>
</dbReference>
<sequence>MKSLSSPNQTCVVIGASHAGVSFAFALRKEGWQGGIVLIDQDPDLPYHRPPLSKSYLANPGNGLSLLKAQESYEKEQIQLKLGIKVTTLDRESKALRLSDGNVLSYDKLVFATGARAWMPQLNGMEPGMPLFTLRNAGDMRRIQQRVGQSTSKRALIVGGGFIGLELAASFRKMGLAVAVMEREERVLSRVTAPELSSYFEKLHRSQGVEVLLGQEVKAIRPSKNGLQVSIMDNLSIEADLLVFGVGIRVNSELAEQTGLDATGGIAVDGQCRTADKHIYAIGDCTLHYNPYYERHLRLESVQNAVDQAKTAAAALMGKPEVYDALPWFWSDQYDLKLQMVGLSQGYDHSVLRREGEHSFSLWYFKEGRLLAVDAVNVPKAYVWGTKYLKERTALDSEKVGDPTIDYSSFAFSPTPHLNLPK</sequence>
<accession>A0ABS3C8Q9</accession>
<evidence type="ECO:0000313" key="8">
    <source>
        <dbReference type="Proteomes" id="UP000664317"/>
    </source>
</evidence>
<gene>
    <name evidence="7" type="ORF">J0A68_20575</name>
</gene>
<dbReference type="InterPro" id="IPR036188">
    <property type="entry name" value="FAD/NAD-bd_sf"/>
</dbReference>
<comment type="caution">
    <text evidence="7">The sequence shown here is derived from an EMBL/GenBank/DDBJ whole genome shotgun (WGS) entry which is preliminary data.</text>
</comment>
<dbReference type="InterPro" id="IPR016156">
    <property type="entry name" value="FAD/NAD-linked_Rdtase_dimer_sf"/>
</dbReference>
<reference evidence="7 8" key="1">
    <citation type="submission" date="2021-03" db="EMBL/GenBank/DDBJ databases">
        <title>novel species isolated from a fishpond in China.</title>
        <authorList>
            <person name="Lu H."/>
            <person name="Cai Z."/>
        </authorList>
    </citation>
    <scope>NUCLEOTIDE SEQUENCE [LARGE SCALE GENOMIC DNA]</scope>
    <source>
        <strain evidence="7 8">H41</strain>
    </source>
</reference>
<dbReference type="Gene3D" id="3.30.390.30">
    <property type="match status" value="1"/>
</dbReference>
<evidence type="ECO:0000256" key="3">
    <source>
        <dbReference type="ARBA" id="ARBA00022827"/>
    </source>
</evidence>
<keyword evidence="4" id="KW-0560">Oxidoreductase</keyword>
<feature type="domain" description="FAD/NAD(P)-binding" evidence="5">
    <location>
        <begin position="11"/>
        <end position="309"/>
    </location>
</feature>
<comment type="cofactor">
    <cofactor evidence="1">
        <name>FAD</name>
        <dbReference type="ChEBI" id="CHEBI:57692"/>
    </cofactor>
</comment>
<proteinExistence type="predicted"/>
<organism evidence="7 8">
    <name type="scientific">Algoriphagus oliviformis</name>
    <dbReference type="NCBI Taxonomy" id="2811231"/>
    <lineage>
        <taxon>Bacteria</taxon>
        <taxon>Pseudomonadati</taxon>
        <taxon>Bacteroidota</taxon>
        <taxon>Cytophagia</taxon>
        <taxon>Cytophagales</taxon>
        <taxon>Cyclobacteriaceae</taxon>
        <taxon>Algoriphagus</taxon>
    </lineage>
</organism>
<keyword evidence="3" id="KW-0274">FAD</keyword>
<dbReference type="InterPro" id="IPR028202">
    <property type="entry name" value="Reductase_C"/>
</dbReference>
<dbReference type="InterPro" id="IPR023753">
    <property type="entry name" value="FAD/NAD-binding_dom"/>
</dbReference>
<dbReference type="Pfam" id="PF07992">
    <property type="entry name" value="Pyr_redox_2"/>
    <property type="match status" value="1"/>
</dbReference>
<feature type="domain" description="Reductase C-terminal" evidence="6">
    <location>
        <begin position="328"/>
        <end position="407"/>
    </location>
</feature>
<keyword evidence="8" id="KW-1185">Reference proteome</keyword>
<evidence type="ECO:0000256" key="1">
    <source>
        <dbReference type="ARBA" id="ARBA00001974"/>
    </source>
</evidence>
<protein>
    <submittedName>
        <fullName evidence="7">FAD-dependent oxidoreductase</fullName>
    </submittedName>
</protein>